<reference evidence="2" key="1">
    <citation type="submission" date="2016-08" db="EMBL/GenBank/DDBJ databases">
        <authorList>
            <person name="Varghese N."/>
            <person name="Submissions Spin"/>
        </authorList>
    </citation>
    <scope>NUCLEOTIDE SEQUENCE [LARGE SCALE GENOMIC DNA]</scope>
    <source>
        <strain evidence="2">SGD-1123</strain>
    </source>
</reference>
<accession>A0A0V8HBN4</accession>
<protein>
    <submittedName>
        <fullName evidence="1">Uncharacterized protein</fullName>
    </submittedName>
</protein>
<keyword evidence="2" id="KW-1185">Reference proteome</keyword>
<name>A0A0V8HBN4_9BACI</name>
<proteinExistence type="predicted"/>
<evidence type="ECO:0000313" key="2">
    <source>
        <dbReference type="Proteomes" id="UP000181997"/>
    </source>
</evidence>
<dbReference type="EMBL" id="FMAU01000005">
    <property type="protein sequence ID" value="SCC28849.1"/>
    <property type="molecule type" value="Genomic_DNA"/>
</dbReference>
<dbReference type="Proteomes" id="UP000181997">
    <property type="component" value="Unassembled WGS sequence"/>
</dbReference>
<dbReference type="Gene3D" id="3.40.960.10">
    <property type="entry name" value="VSR Endonuclease"/>
    <property type="match status" value="1"/>
</dbReference>
<dbReference type="AlphaFoldDB" id="A0A0V8HBN4"/>
<organism evidence="1 2">
    <name type="scientific">[Bacillus] enclensis</name>
    <dbReference type="NCBI Taxonomy" id="1402860"/>
    <lineage>
        <taxon>Bacteria</taxon>
        <taxon>Bacillati</taxon>
        <taxon>Bacillota</taxon>
        <taxon>Bacilli</taxon>
        <taxon>Bacillales</taxon>
        <taxon>Bacillaceae</taxon>
        <taxon>Rossellomorea</taxon>
    </lineage>
</organism>
<dbReference type="RefSeq" id="WP_058299637.1">
    <property type="nucleotide sequence ID" value="NZ_FMAU01000005.1"/>
</dbReference>
<gene>
    <name evidence="1" type="ORF">GA0061094_3732</name>
</gene>
<dbReference type="OrthoDB" id="2086462at2"/>
<sequence length="596" mass="69198">MKYREIAVDDCVKLINADGNYNKRIKDSIDKLAECIESRGHKLLSSYKGNKTAVLIDFKCGHEPRRVTPKDYKKKNGVGCDRCSGHSSEQAREDFFKRLEDKGHKLLSGYINNTEEVLIDFKCGHKPSKKTPKAYKLGQECVRCSGHSSEQAREDFFKHLEDKGHELLSEYINNTEEVLIDFKCGHEPSKKTPKAYKLGQECVRCSGHSSEQAREDFFKHLEDKGHELLSEYINNTEEVLIDFKCGHEPSKKTPKAYKVRQECVRCSGHSPVQAKEDFIKMLVDNGHELLSDYVNNTHEVLIDFKCDHKPYMRTPKEYKSGRVCPRCGNNSDTKVAKEDFLALLKSNGHRLLSKYIDNTTIVLIDFKCSHKPSTVTPKSYKSGNGLCKKCNLNKDWYKQSEESLKSLLEKVKKNNHKLLSKYIDTNTKVLINFNCGHNPSWVYPHRYKNGQKCQQCNKVNSRGEIVIKGYLKKNKLRFKPQFTFGDLVYKGKLRFDFAVYKDKELYSLIEFDGRQHFTLVDHMGGEDYFKEIQMKDKLKNNYCLENNIRLIRIKYTKFDEIEYILEREFAIDSEKSSDVISFYPKVGYYDSSLRNN</sequence>
<evidence type="ECO:0000313" key="1">
    <source>
        <dbReference type="EMBL" id="SCC28849.1"/>
    </source>
</evidence>